<comment type="caution">
    <text evidence="5">The sequence shown here is derived from an EMBL/GenBank/DDBJ whole genome shotgun (WGS) entry which is preliminary data.</text>
</comment>
<sequence length="1574" mass="166503">MLSIWPWLLCSLARAECQVPRAEHTMYPPCVEGFAVPEGGSCTPLCVPGYTPYEKKLTCNNGALSLGGIIHCQPDCAAPEIQGTDAPCAEGTSIPEGGSCTPVCNGSVPLDERPLLCRSGQLSPPSFACRPFRCLQAPGMFSDAQHPSTPFAALKGAVPLWNQTFPDGADYPAEAVCDSAAAASVVSGKGCSTCYGPTTTAHADAVGALPRGGARLLLGFEAREGRRLAIQLEEIRASWTMGSGGVQEEAVAFFPEDFEPIADVVVSEEERLVQGTELAAPFVNDWGQLDSGPDPNSVSSASALHVQSAAALPLPRPPGALALAALRLVFRYVIPGCSAGREHVGGVEMSVALQSLLYNLSDCPQVGDAESCRASCASGAPASVECAEEGGRFGLAGCSAPCAALPPFQAQSFDGVAGAAEVSCAQGPSVEHGESCSPVCEQDMMPDVSALLCNDSVFEPPYFTCYPICTPPDGGPFAAALPCAELSQQPSLGQGPCHARCLPGFRPRWSIPMEGPVSPPELVLNCSNGQLVPTDTFECQPIWLQMLELAAEAAHTWSSFALGDQQVLLRAFADTELRLTRGCELFLLEPPSPSNTSLRLRSLGLPFEAIDVAPLNVGDALLLVTVTLRGVEGACAPVLRVEADGGLSFSAAGQLPLAELPGRVKALTVDGSGWVFAPGADGRGAAGAACGSGAVAPELPAVFAWNGSHFEEFQRLGAGAVSLEPFIWEERIMVFASAGQEPASVYSKGVENDTFVAHNLSTDLSGISDAVWLGCAPDTSGPGCLPELGAAFAWKLAVLRLELRDGGTMGVEELAWAQLDAAVREVSVSRAAALEEVFLVTSTASGSSASVFVWRTELRLVQELPRADSSLPLSVGDSLSLLVTSGADESGHHVSRIFAVDADFAWFSGEWTECNGTCRGKDPVFRHREVACRGLPSGLRHEGLCPGDAPLAAERCSVEPCLEDSYRWSVGAWSGCQGLCGRGLRWRNVSCWKQPLDGAGGPELAPDAACTARPISETGCALKACGSFRLRNKVPLAKAWHVVEVAFYVDINCNQQVQGEAVASGRCGDCVCQNSEKQLGPCSPELAFDGYWDPSRLQAQWISQCVSGLADPACAPGEAWIGLQVHATSEVRCVRLLQSADPDYMSREVSLEAINAEGLWEVLAEYTNLQGAVIENGTYRWDELLVPQACSAAVHCSGHGRPLGLPGSCSCECHEGFAGPTCNICRTGYLSYPDCAPMPSTSIAWRLVGLGQRSWHVQDVAFFEDAQCQALAFPMAGAEFLASEWQESANLAVSPARAFDAAGEGTTWIGNCGDNCTKDPWVGARLQQAATVRCVRLLQSGGSFGAEDVALELWLGDWREGDGEEDANGSNASNWNDSNEHASNESNENLGLFNSTSSGRWWRVRTWPELRKRGRPITLQLACDVGLPADNHVLHDCSQDKQPWQHCKAWCEPGYTGPESSFLCLDDYTFRGITPACVPNECRLGIPTKVGLVLAETCGGLRTGQSCTASCASGFVGEALEYKCEADGYLRETKSGQAGVLPSCESALTQLDAEMTGSGRSHWALPWFVALLTL</sequence>
<dbReference type="InterPro" id="IPR002049">
    <property type="entry name" value="LE_dom"/>
</dbReference>
<protein>
    <submittedName>
        <fullName evidence="5">Uncharacterized protein</fullName>
    </submittedName>
</protein>
<dbReference type="Pfam" id="PF19030">
    <property type="entry name" value="TSP1_ADAMTS"/>
    <property type="match status" value="1"/>
</dbReference>
<dbReference type="SUPFAM" id="SSF82895">
    <property type="entry name" value="TSP-1 type 1 repeat"/>
    <property type="match status" value="2"/>
</dbReference>
<feature type="domain" description="EGF-like" evidence="3">
    <location>
        <begin position="1211"/>
        <end position="1222"/>
    </location>
</feature>
<feature type="domain" description="Laminin EGF-like" evidence="4">
    <location>
        <begin position="1211"/>
        <end position="1235"/>
    </location>
</feature>
<feature type="signal peptide" evidence="2">
    <location>
        <begin position="1"/>
        <end position="17"/>
    </location>
</feature>
<evidence type="ECO:0000256" key="1">
    <source>
        <dbReference type="SAM" id="MobiDB-lite"/>
    </source>
</evidence>
<evidence type="ECO:0000313" key="5">
    <source>
        <dbReference type="EMBL" id="CAJ1409131.1"/>
    </source>
</evidence>
<evidence type="ECO:0000259" key="3">
    <source>
        <dbReference type="PROSITE" id="PS00022"/>
    </source>
</evidence>
<name>A0AA36NLG1_9DINO</name>
<feature type="region of interest" description="Disordered" evidence="1">
    <location>
        <begin position="1362"/>
        <end position="1391"/>
    </location>
</feature>
<keyword evidence="6" id="KW-1185">Reference proteome</keyword>
<dbReference type="PROSITE" id="PS50092">
    <property type="entry name" value="TSP1"/>
    <property type="match status" value="2"/>
</dbReference>
<dbReference type="PROSITE" id="PS01248">
    <property type="entry name" value="EGF_LAM_1"/>
    <property type="match status" value="1"/>
</dbReference>
<gene>
    <name evidence="5" type="ORF">EVOR1521_LOCUS30306</name>
</gene>
<evidence type="ECO:0000313" key="6">
    <source>
        <dbReference type="Proteomes" id="UP001178507"/>
    </source>
</evidence>
<evidence type="ECO:0000256" key="2">
    <source>
        <dbReference type="SAM" id="SignalP"/>
    </source>
</evidence>
<dbReference type="InterPro" id="IPR036383">
    <property type="entry name" value="TSP1_rpt_sf"/>
</dbReference>
<evidence type="ECO:0000259" key="4">
    <source>
        <dbReference type="PROSITE" id="PS01248"/>
    </source>
</evidence>
<dbReference type="InterPro" id="IPR000884">
    <property type="entry name" value="TSP1_rpt"/>
</dbReference>
<dbReference type="Proteomes" id="UP001178507">
    <property type="component" value="Unassembled WGS sequence"/>
</dbReference>
<reference evidence="5" key="1">
    <citation type="submission" date="2023-08" db="EMBL/GenBank/DDBJ databases">
        <authorList>
            <person name="Chen Y."/>
            <person name="Shah S."/>
            <person name="Dougan E. K."/>
            <person name="Thang M."/>
            <person name="Chan C."/>
        </authorList>
    </citation>
    <scope>NUCLEOTIDE SEQUENCE</scope>
</reference>
<proteinExistence type="predicted"/>
<organism evidence="5 6">
    <name type="scientific">Effrenium voratum</name>
    <dbReference type="NCBI Taxonomy" id="2562239"/>
    <lineage>
        <taxon>Eukaryota</taxon>
        <taxon>Sar</taxon>
        <taxon>Alveolata</taxon>
        <taxon>Dinophyceae</taxon>
        <taxon>Suessiales</taxon>
        <taxon>Symbiodiniaceae</taxon>
        <taxon>Effrenium</taxon>
    </lineage>
</organism>
<keyword evidence="2" id="KW-0732">Signal</keyword>
<feature type="chain" id="PRO_5041326826" evidence="2">
    <location>
        <begin position="18"/>
        <end position="1574"/>
    </location>
</feature>
<dbReference type="EMBL" id="CAUJNA010003752">
    <property type="protein sequence ID" value="CAJ1409131.1"/>
    <property type="molecule type" value="Genomic_DNA"/>
</dbReference>
<dbReference type="PROSITE" id="PS00022">
    <property type="entry name" value="EGF_1"/>
    <property type="match status" value="1"/>
</dbReference>
<dbReference type="InterPro" id="IPR000742">
    <property type="entry name" value="EGF"/>
</dbReference>
<accession>A0AA36NLG1</accession>